<reference evidence="5 6" key="2">
    <citation type="submission" date="2015-05" db="EMBL/GenBank/DDBJ databases">
        <authorList>
            <person name="Morales-Cruz A."/>
            <person name="Amrine K.C."/>
            <person name="Cantu D."/>
        </authorList>
    </citation>
    <scope>NUCLEOTIDE SEQUENCE [LARGE SCALE GENOMIC DNA]</scope>
    <source>
        <strain evidence="5">UCRPC4</strain>
    </source>
</reference>
<dbReference type="EMBL" id="LCWF01000085">
    <property type="protein sequence ID" value="KKY21441.1"/>
    <property type="molecule type" value="Genomic_DNA"/>
</dbReference>
<dbReference type="InterPro" id="IPR050272">
    <property type="entry name" value="Isochorismatase-like_hydrls"/>
</dbReference>
<comment type="similarity">
    <text evidence="1">Belongs to the isochorismatase family.</text>
</comment>
<dbReference type="GO" id="GO:0016787">
    <property type="term" value="F:hydrolase activity"/>
    <property type="evidence" value="ECO:0007669"/>
    <property type="project" value="UniProtKB-KW"/>
</dbReference>
<keyword evidence="6" id="KW-1185">Reference proteome</keyword>
<dbReference type="Pfam" id="PF00857">
    <property type="entry name" value="Isochorismatase"/>
    <property type="match status" value="1"/>
</dbReference>
<feature type="domain" description="Isochorismatase-like" evidence="4">
    <location>
        <begin position="173"/>
        <end position="358"/>
    </location>
</feature>
<dbReference type="AlphaFoldDB" id="A0A0G2EGT3"/>
<reference evidence="5 6" key="1">
    <citation type="submission" date="2015-05" db="EMBL/GenBank/DDBJ databases">
        <title>Distinctive expansion of gene families associated with plant cell wall degradation and secondary metabolism in the genomes of grapevine trunk pathogens.</title>
        <authorList>
            <person name="Lawrence D.P."/>
            <person name="Travadon R."/>
            <person name="Rolshausen P.E."/>
            <person name="Baumgartner K."/>
        </authorList>
    </citation>
    <scope>NUCLEOTIDE SEQUENCE [LARGE SCALE GENOMIC DNA]</scope>
    <source>
        <strain evidence="5">UCRPC4</strain>
    </source>
</reference>
<accession>A0A0G2EGT3</accession>
<evidence type="ECO:0000259" key="4">
    <source>
        <dbReference type="Pfam" id="PF00857"/>
    </source>
</evidence>
<evidence type="ECO:0000256" key="3">
    <source>
        <dbReference type="SAM" id="MobiDB-lite"/>
    </source>
</evidence>
<dbReference type="InterPro" id="IPR036380">
    <property type="entry name" value="Isochorismatase-like_sf"/>
</dbReference>
<feature type="region of interest" description="Disordered" evidence="3">
    <location>
        <begin position="1"/>
        <end position="37"/>
    </location>
</feature>
<dbReference type="Proteomes" id="UP000053317">
    <property type="component" value="Unassembled WGS sequence"/>
</dbReference>
<protein>
    <submittedName>
        <fullName evidence="5">Putative isochorismatase family</fullName>
    </submittedName>
</protein>
<dbReference type="InterPro" id="IPR000868">
    <property type="entry name" value="Isochorismatase-like_dom"/>
</dbReference>
<sequence length="456" mass="49630">MSSPDSNADAQGDYDGNLQDQDQDAPIYDLPVPPERSYPDKQSLMADVQEYGRQHGYNVVVKTSSIPTPSKPHRIAKVWLRCDKGGTYRPRNGLTEETRKRKRSSRLVNCPFQLQAVCENGMWFLRVLVAHHNHPPNDANGITQPNSRRPKKGLVPALPYDWPASQSLNPFSTALVIIDMQRDFCEHGGYLTAQGYSVDGVRKIIPNLVNILSAFRASGFPVYHTREGHRPDLSTLSDRERVRSKNNPAGIGIGDPGPLGRFLVRGEPGHDTIPELYPIEGEPVIDKPGRGAFAHTDFELLLRIKGIRNLIICGVTTDVCVSTTMREANDRAFDCLLLEDATAAAEPSLCSSTLESVKMEGGIFGAVGKTVDVINAIEGVRKTLRAGRATSPQPDQIPNTMPAPQTPAHLLSTMSINGLSASLTGTLPGHMAAAAVAAGNPLMPMDPQMSSPYLHH</sequence>
<evidence type="ECO:0000313" key="6">
    <source>
        <dbReference type="Proteomes" id="UP000053317"/>
    </source>
</evidence>
<dbReference type="PANTHER" id="PTHR43540">
    <property type="entry name" value="PEROXYUREIDOACRYLATE/UREIDOACRYLATE AMIDOHYDROLASE-RELATED"/>
    <property type="match status" value="1"/>
</dbReference>
<dbReference type="CDD" id="cd00431">
    <property type="entry name" value="cysteine_hydrolases"/>
    <property type="match status" value="1"/>
</dbReference>
<dbReference type="SUPFAM" id="SSF52499">
    <property type="entry name" value="Isochorismatase-like hydrolases"/>
    <property type="match status" value="1"/>
</dbReference>
<comment type="caution">
    <text evidence="5">The sequence shown here is derived from an EMBL/GenBank/DDBJ whole genome shotgun (WGS) entry which is preliminary data.</text>
</comment>
<proteinExistence type="inferred from homology"/>
<evidence type="ECO:0000313" key="5">
    <source>
        <dbReference type="EMBL" id="KKY21441.1"/>
    </source>
</evidence>
<keyword evidence="2" id="KW-0378">Hydrolase</keyword>
<organism evidence="5 6">
    <name type="scientific">Phaeomoniella chlamydospora</name>
    <name type="common">Phaeoacremonium chlamydosporum</name>
    <dbReference type="NCBI Taxonomy" id="158046"/>
    <lineage>
        <taxon>Eukaryota</taxon>
        <taxon>Fungi</taxon>
        <taxon>Dikarya</taxon>
        <taxon>Ascomycota</taxon>
        <taxon>Pezizomycotina</taxon>
        <taxon>Eurotiomycetes</taxon>
        <taxon>Chaetothyriomycetidae</taxon>
        <taxon>Phaeomoniellales</taxon>
        <taxon>Phaeomoniellaceae</taxon>
        <taxon>Phaeomoniella</taxon>
    </lineage>
</organism>
<gene>
    <name evidence="5" type="ORF">UCRPC4_g03704</name>
</gene>
<dbReference type="PANTHER" id="PTHR43540:SF9">
    <property type="entry name" value="FAMILY HYDROLASE, PUTATIVE (AFU_ORTHOLOGUE AFUA_2G08700)-RELATED"/>
    <property type="match status" value="1"/>
</dbReference>
<evidence type="ECO:0000256" key="2">
    <source>
        <dbReference type="ARBA" id="ARBA00022801"/>
    </source>
</evidence>
<name>A0A0G2EGT3_PHACM</name>
<evidence type="ECO:0000256" key="1">
    <source>
        <dbReference type="ARBA" id="ARBA00006336"/>
    </source>
</evidence>
<dbReference type="OrthoDB" id="167809at2759"/>
<dbReference type="Gene3D" id="3.40.50.850">
    <property type="entry name" value="Isochorismatase-like"/>
    <property type="match status" value="1"/>
</dbReference>